<dbReference type="GO" id="GO:0005737">
    <property type="term" value="C:cytoplasm"/>
    <property type="evidence" value="ECO:0007669"/>
    <property type="project" value="TreeGrafter"/>
</dbReference>
<feature type="domain" description="NAD-dependent epimerase/dehydratase" evidence="1">
    <location>
        <begin position="168"/>
        <end position="249"/>
    </location>
</feature>
<dbReference type="Proteomes" id="UP000572817">
    <property type="component" value="Unassembled WGS sequence"/>
</dbReference>
<reference evidence="2" key="1">
    <citation type="submission" date="2020-04" db="EMBL/GenBank/DDBJ databases">
        <title>Genome Assembly and Annotation of Botryosphaeria dothidea sdau 11-99, a Latent Pathogen of Apple Fruit Ring Rot in China.</title>
        <authorList>
            <person name="Yu C."/>
            <person name="Diao Y."/>
            <person name="Lu Q."/>
            <person name="Zhao J."/>
            <person name="Cui S."/>
            <person name="Peng C."/>
            <person name="He B."/>
            <person name="Liu H."/>
        </authorList>
    </citation>
    <scope>NUCLEOTIDE SEQUENCE [LARGE SCALE GENOMIC DNA]</scope>
    <source>
        <strain evidence="2">Sdau11-99</strain>
    </source>
</reference>
<dbReference type="PANTHER" id="PTHR48079">
    <property type="entry name" value="PROTEIN YEEZ"/>
    <property type="match status" value="1"/>
</dbReference>
<dbReference type="SUPFAM" id="SSF51735">
    <property type="entry name" value="NAD(P)-binding Rossmann-fold domains"/>
    <property type="match status" value="1"/>
</dbReference>
<protein>
    <submittedName>
        <fullName evidence="2">Nucleoside-diphosphate-sugar epimerase protein</fullName>
    </submittedName>
</protein>
<dbReference type="AlphaFoldDB" id="A0A8H4IRG5"/>
<gene>
    <name evidence="2" type="ORF">GTA08_BOTSDO05430</name>
</gene>
<evidence type="ECO:0000313" key="3">
    <source>
        <dbReference type="Proteomes" id="UP000572817"/>
    </source>
</evidence>
<organism evidence="2 3">
    <name type="scientific">Botryosphaeria dothidea</name>
    <dbReference type="NCBI Taxonomy" id="55169"/>
    <lineage>
        <taxon>Eukaryota</taxon>
        <taxon>Fungi</taxon>
        <taxon>Dikarya</taxon>
        <taxon>Ascomycota</taxon>
        <taxon>Pezizomycotina</taxon>
        <taxon>Dothideomycetes</taxon>
        <taxon>Dothideomycetes incertae sedis</taxon>
        <taxon>Botryosphaeriales</taxon>
        <taxon>Botryosphaeriaceae</taxon>
        <taxon>Botryosphaeria</taxon>
    </lineage>
</organism>
<dbReference type="Gene3D" id="3.40.50.720">
    <property type="entry name" value="NAD(P)-binding Rossmann-like Domain"/>
    <property type="match status" value="1"/>
</dbReference>
<dbReference type="InterPro" id="IPR001509">
    <property type="entry name" value="Epimerase_deHydtase"/>
</dbReference>
<dbReference type="InterPro" id="IPR036291">
    <property type="entry name" value="NAD(P)-bd_dom_sf"/>
</dbReference>
<dbReference type="GO" id="GO:0004029">
    <property type="term" value="F:aldehyde dehydrogenase (NAD+) activity"/>
    <property type="evidence" value="ECO:0007669"/>
    <property type="project" value="TreeGrafter"/>
</dbReference>
<dbReference type="PANTHER" id="PTHR48079:SF6">
    <property type="entry name" value="NAD(P)-BINDING DOMAIN-CONTAINING PROTEIN-RELATED"/>
    <property type="match status" value="1"/>
</dbReference>
<sequence>MAPKIFLTGATGYIGGSVFHTLYTHHPDYDYTLLLRSGPSPSLQAAYPNAKFLHGDYDSLDVLAAAARAADIVVHNGNSDHVASLRALLVGLATPQQHATNPKHLIHLSGTGLVADWQRGPYGTANPRVYSDDFADTLAVLESGDRPLHGETECVIHEAWEKGGGGAAAEVRTAVVRPPDIYGRGIGPGRKSSFWVPWFVREIVGTGEEKGTGAAFYVGEGGNRRGWVHLEDVVDVYLRLVESAVAGKKEGWGRDGYYHTTTQEYSQLEVAEAVGKILYRKGLIKDKEPKQISLEQVDNTLSVLGYPLIGRYLFASNARTSAKRAKEVLGWDPKAPSLWEVLEQDIDDAIESMGDRAYWRLGK</sequence>
<dbReference type="OrthoDB" id="2130169at2759"/>
<dbReference type="Pfam" id="PF01370">
    <property type="entry name" value="Epimerase"/>
    <property type="match status" value="1"/>
</dbReference>
<dbReference type="EMBL" id="WWBZ02000033">
    <property type="protein sequence ID" value="KAF4306305.1"/>
    <property type="molecule type" value="Genomic_DNA"/>
</dbReference>
<dbReference type="InterPro" id="IPR051783">
    <property type="entry name" value="NAD(P)-dependent_oxidoreduct"/>
</dbReference>
<name>A0A8H4IRG5_9PEZI</name>
<evidence type="ECO:0000259" key="1">
    <source>
        <dbReference type="Pfam" id="PF01370"/>
    </source>
</evidence>
<proteinExistence type="predicted"/>
<evidence type="ECO:0000313" key="2">
    <source>
        <dbReference type="EMBL" id="KAF4306305.1"/>
    </source>
</evidence>
<comment type="caution">
    <text evidence="2">The sequence shown here is derived from an EMBL/GenBank/DDBJ whole genome shotgun (WGS) entry which is preliminary data.</text>
</comment>
<accession>A0A8H4IRG5</accession>
<keyword evidence="3" id="KW-1185">Reference proteome</keyword>